<dbReference type="PRINTS" id="PR00071">
    <property type="entry name" value="HMGCOARDTASE"/>
</dbReference>
<comment type="similarity">
    <text evidence="1 3">Belongs to the HMG-CoA reductase family.</text>
</comment>
<dbReference type="Proteomes" id="UP000287857">
    <property type="component" value="Unassembled WGS sequence"/>
</dbReference>
<protein>
    <recommendedName>
        <fullName evidence="3">3-hydroxy-3-methylglutaryl coenzyme A reductase</fullName>
        <shortName evidence="3">HMG-CoA reductase</shortName>
        <ecNumber evidence="3">1.1.1.88</ecNumber>
    </recommendedName>
</protein>
<dbReference type="InterPro" id="IPR004553">
    <property type="entry name" value="HMG_CoA_Rdtase_bac-typ"/>
</dbReference>
<keyword evidence="3" id="KW-0520">NAD</keyword>
<dbReference type="UniPathway" id="UPA00257">
    <property type="reaction ID" value="UER00367"/>
</dbReference>
<name>A0A429ZXT8_9ENTE</name>
<comment type="caution">
    <text evidence="4">The sequence shown here is derived from an EMBL/GenBank/DDBJ whole genome shotgun (WGS) entry which is preliminary data.</text>
</comment>
<sequence>MDKKPTKFYNLSREARLNILFDEHCISTEAKELYLQQKNLDNAIANSLIENQISQFPLPVGVIRDFKLDNQTYTIPMVVEEPSVVAACNHSAKTFSQFGFSSHMSKSLMIGQIILTDVPDYSAAAVLINSNLSTIKGLAEKSHPSIVKRGGGLKTITCQNWMQEDNKDFFTINCAIDVKDAMGANIVNTILEGISPYITKITGGQRLMAILSNYNTESLVTATCKVPITDIPNRSNLSQKELANRIVAASEYAKIDPYRAATHNKGIMNGIDSVVIATGNDPRAVEAGVHAYAARNGRYEGLSSWSISDQIYLVGEMTLPLSIGTVGGAISVLPLAKANLEMMNNPSSEELAAIICAVGLSQNFAALKALVSEGIQKGHMSLHAKSLAIQIGAKNDEIERVAQRLQMLKKMNSETAIKILNDIRKIK</sequence>
<dbReference type="GO" id="GO:0015936">
    <property type="term" value="P:coenzyme A metabolic process"/>
    <property type="evidence" value="ECO:0007669"/>
    <property type="project" value="InterPro"/>
</dbReference>
<dbReference type="PROSITE" id="PS50065">
    <property type="entry name" value="HMG_COA_REDUCTASE_4"/>
    <property type="match status" value="1"/>
</dbReference>
<dbReference type="SUPFAM" id="SSF55035">
    <property type="entry name" value="NAD-binding domain of HMG-CoA reductase"/>
    <property type="match status" value="1"/>
</dbReference>
<dbReference type="PANTHER" id="PTHR10572:SF24">
    <property type="entry name" value="3-HYDROXY-3-METHYLGLUTARYL-COENZYME A REDUCTASE"/>
    <property type="match status" value="1"/>
</dbReference>
<dbReference type="InterPro" id="IPR023076">
    <property type="entry name" value="HMG_CoA_Rdtase_CS"/>
</dbReference>
<dbReference type="GO" id="GO:0004420">
    <property type="term" value="F:hydroxymethylglutaryl-CoA reductase (NADPH) activity"/>
    <property type="evidence" value="ECO:0007669"/>
    <property type="project" value="InterPro"/>
</dbReference>
<comment type="catalytic activity">
    <reaction evidence="3">
        <text>(R)-mevalonate + 2 NAD(+) + CoA = (3S)-3-hydroxy-3-methylglutaryl-CoA + 2 NADH + 2 H(+)</text>
        <dbReference type="Rhea" id="RHEA:14833"/>
        <dbReference type="ChEBI" id="CHEBI:15378"/>
        <dbReference type="ChEBI" id="CHEBI:36464"/>
        <dbReference type="ChEBI" id="CHEBI:43074"/>
        <dbReference type="ChEBI" id="CHEBI:57287"/>
        <dbReference type="ChEBI" id="CHEBI:57540"/>
        <dbReference type="ChEBI" id="CHEBI:57945"/>
        <dbReference type="EC" id="1.1.1.88"/>
    </reaction>
</comment>
<organism evidence="4 5">
    <name type="scientific">Vagococcus vulneris</name>
    <dbReference type="NCBI Taxonomy" id="1977869"/>
    <lineage>
        <taxon>Bacteria</taxon>
        <taxon>Bacillati</taxon>
        <taxon>Bacillota</taxon>
        <taxon>Bacilli</taxon>
        <taxon>Lactobacillales</taxon>
        <taxon>Enterococcaceae</taxon>
        <taxon>Vagococcus</taxon>
    </lineage>
</organism>
<dbReference type="InterPro" id="IPR009023">
    <property type="entry name" value="HMG_CoA_Rdtase_NAD(P)-bd_sf"/>
</dbReference>
<dbReference type="NCBIfam" id="TIGR00532">
    <property type="entry name" value="HMG_CoA_R_NAD"/>
    <property type="match status" value="1"/>
</dbReference>
<dbReference type="RefSeq" id="WP_125983938.1">
    <property type="nucleotide sequence ID" value="NZ_NGJS01000008.1"/>
</dbReference>
<dbReference type="EC" id="1.1.1.88" evidence="3"/>
<evidence type="ECO:0000313" key="4">
    <source>
        <dbReference type="EMBL" id="RST98713.1"/>
    </source>
</evidence>
<dbReference type="Pfam" id="PF00368">
    <property type="entry name" value="HMG-CoA_red"/>
    <property type="match status" value="1"/>
</dbReference>
<dbReference type="PROSITE" id="PS01192">
    <property type="entry name" value="HMG_COA_REDUCTASE_3"/>
    <property type="match status" value="1"/>
</dbReference>
<dbReference type="OrthoDB" id="9764892at2"/>
<evidence type="ECO:0000256" key="2">
    <source>
        <dbReference type="ARBA" id="ARBA00023002"/>
    </source>
</evidence>
<gene>
    <name evidence="4" type="ORF">CBF37_06595</name>
</gene>
<dbReference type="CDD" id="cd00644">
    <property type="entry name" value="HMG-CoA_reductase_classII"/>
    <property type="match status" value="1"/>
</dbReference>
<dbReference type="SUPFAM" id="SSF56542">
    <property type="entry name" value="Substrate-binding domain of HMG-CoA reductase"/>
    <property type="match status" value="1"/>
</dbReference>
<accession>A0A429ZXT8</accession>
<dbReference type="EMBL" id="NGJS01000008">
    <property type="protein sequence ID" value="RST98713.1"/>
    <property type="molecule type" value="Genomic_DNA"/>
</dbReference>
<evidence type="ECO:0000313" key="5">
    <source>
        <dbReference type="Proteomes" id="UP000287857"/>
    </source>
</evidence>
<comment type="pathway">
    <text evidence="3">Metabolic intermediate metabolism; (R)-mevalonate degradation; (S)-3-hydroxy-3-methylglutaryl-CoA from (R)-mevalonate: step 1/1.</text>
</comment>
<dbReference type="PANTHER" id="PTHR10572">
    <property type="entry name" value="3-HYDROXY-3-METHYLGLUTARYL-COENZYME A REDUCTASE"/>
    <property type="match status" value="1"/>
</dbReference>
<dbReference type="Gene3D" id="3.90.770.10">
    <property type="entry name" value="3-hydroxy-3-methylglutaryl-coenzyme A Reductase, Chain A, domain 2"/>
    <property type="match status" value="2"/>
</dbReference>
<reference evidence="4 5" key="1">
    <citation type="submission" date="2017-05" db="EMBL/GenBank/DDBJ databases">
        <title>Vagococcus spp. assemblies.</title>
        <authorList>
            <person name="Gulvik C.A."/>
        </authorList>
    </citation>
    <scope>NUCLEOTIDE SEQUENCE [LARGE SCALE GENOMIC DNA]</scope>
    <source>
        <strain evidence="4 5">SS1995</strain>
    </source>
</reference>
<dbReference type="GO" id="GO:0140643">
    <property type="term" value="F:hydroxymethylglutaryl-CoA reductase (NADH) activity"/>
    <property type="evidence" value="ECO:0007669"/>
    <property type="project" value="UniProtKB-EC"/>
</dbReference>
<dbReference type="InterPro" id="IPR023074">
    <property type="entry name" value="HMG_CoA_Rdtase_cat_sf"/>
</dbReference>
<proteinExistence type="inferred from homology"/>
<dbReference type="InterPro" id="IPR009029">
    <property type="entry name" value="HMG_CoA_Rdtase_sub-bd_dom_sf"/>
</dbReference>
<dbReference type="Gene3D" id="1.10.8.660">
    <property type="match status" value="1"/>
</dbReference>
<dbReference type="AlphaFoldDB" id="A0A429ZXT8"/>
<keyword evidence="2 3" id="KW-0560">Oxidoreductase</keyword>
<evidence type="ECO:0000256" key="3">
    <source>
        <dbReference type="RuleBase" id="RU361219"/>
    </source>
</evidence>
<dbReference type="InterPro" id="IPR002202">
    <property type="entry name" value="HMG_CoA_Rdtase"/>
</dbReference>
<evidence type="ECO:0000256" key="1">
    <source>
        <dbReference type="ARBA" id="ARBA00007661"/>
    </source>
</evidence>
<keyword evidence="5" id="KW-1185">Reference proteome</keyword>